<dbReference type="STRING" id="685588.A0A067TJ11"/>
<dbReference type="Proteomes" id="UP000027222">
    <property type="component" value="Unassembled WGS sequence"/>
</dbReference>
<reference evidence="5" key="1">
    <citation type="journal article" date="2014" name="Proc. Natl. Acad. Sci. U.S.A.">
        <title>Extensive sampling of basidiomycete genomes demonstrates inadequacy of the white-rot/brown-rot paradigm for wood decay fungi.</title>
        <authorList>
            <person name="Riley R."/>
            <person name="Salamov A.A."/>
            <person name="Brown D.W."/>
            <person name="Nagy L.G."/>
            <person name="Floudas D."/>
            <person name="Held B.W."/>
            <person name="Levasseur A."/>
            <person name="Lombard V."/>
            <person name="Morin E."/>
            <person name="Otillar R."/>
            <person name="Lindquist E.A."/>
            <person name="Sun H."/>
            <person name="LaButti K.M."/>
            <person name="Schmutz J."/>
            <person name="Jabbour D."/>
            <person name="Luo H."/>
            <person name="Baker S.E."/>
            <person name="Pisabarro A.G."/>
            <person name="Walton J.D."/>
            <person name="Blanchette R.A."/>
            <person name="Henrissat B."/>
            <person name="Martin F."/>
            <person name="Cullen D."/>
            <person name="Hibbett D.S."/>
            <person name="Grigoriev I.V."/>
        </authorList>
    </citation>
    <scope>NUCLEOTIDE SEQUENCE [LARGE SCALE GENOMIC DNA]</scope>
    <source>
        <strain evidence="5">CBS 339.88</strain>
    </source>
</reference>
<proteinExistence type="predicted"/>
<dbReference type="SUPFAM" id="SSF56801">
    <property type="entry name" value="Acetyl-CoA synthetase-like"/>
    <property type="match status" value="1"/>
</dbReference>
<feature type="transmembrane region" description="Helical" evidence="1">
    <location>
        <begin position="252"/>
        <end position="281"/>
    </location>
</feature>
<evidence type="ECO:0000313" key="4">
    <source>
        <dbReference type="EMBL" id="KDR82332.1"/>
    </source>
</evidence>
<dbReference type="OrthoDB" id="6509636at2759"/>
<name>A0A067TJ11_GALM3</name>
<accession>A0A067TJ11</accession>
<evidence type="ECO:0000259" key="2">
    <source>
        <dbReference type="Pfam" id="PF00501"/>
    </source>
</evidence>
<evidence type="ECO:0000259" key="3">
    <source>
        <dbReference type="Pfam" id="PF13193"/>
    </source>
</evidence>
<evidence type="ECO:0000256" key="1">
    <source>
        <dbReference type="SAM" id="Phobius"/>
    </source>
</evidence>
<keyword evidence="5" id="KW-1185">Reference proteome</keyword>
<protein>
    <recommendedName>
        <fullName evidence="6">AMP-dependent synthetase/ligase domain-containing protein</fullName>
    </recommendedName>
</protein>
<dbReference type="PANTHER" id="PTHR24096:SF422">
    <property type="entry name" value="BCDNA.GH02901"/>
    <property type="match status" value="1"/>
</dbReference>
<dbReference type="InterPro" id="IPR025110">
    <property type="entry name" value="AMP-bd_C"/>
</dbReference>
<dbReference type="EMBL" id="KL142369">
    <property type="protein sequence ID" value="KDR82332.1"/>
    <property type="molecule type" value="Genomic_DNA"/>
</dbReference>
<keyword evidence="1" id="KW-0812">Transmembrane</keyword>
<dbReference type="PANTHER" id="PTHR24096">
    <property type="entry name" value="LONG-CHAIN-FATTY-ACID--COA LIGASE"/>
    <property type="match status" value="1"/>
</dbReference>
<evidence type="ECO:0008006" key="6">
    <source>
        <dbReference type="Google" id="ProtNLM"/>
    </source>
</evidence>
<dbReference type="PROSITE" id="PS00455">
    <property type="entry name" value="AMP_BINDING"/>
    <property type="match status" value="1"/>
</dbReference>
<evidence type="ECO:0000313" key="5">
    <source>
        <dbReference type="Proteomes" id="UP000027222"/>
    </source>
</evidence>
<sequence length="581" mass="64193">MTDFHTAQDLLPHIPDNLTIAQFMLDYQHDIRPTRNSQMPCIVDDKSGRIITFESLRSQTEDLANGLYLRYSIGSTFNFNPPYLPPSLVDYPLAIWAVHKLGGIVSFSNPQFKPDEVAYQLKTARVNYMVVHSSLLAVAMEATRLVGMPSNRIIILDEPPTRGPEFQSVPDLISHGRQKMRAFHERQLGTGEGKTKVALLCWSSGTTGKPKAVAIPHRALIANIIQMAVHQQVDKALAPCNRESRSYRPGDVALVLPFYHVAGLLIGLHLTVFCAMTVVVFPSFDFPSLLESIFRHRISHLILVPPMAINFWKHPAAQRYNFKNIKFVLIGAAPVSRDMQEKLGSIFPAAQIGQAYGLTEMTTTLSMVSGSQRRGPLGSGGRLLPGIQAKVIKPDGTLARYGERGELLVRGPGSALGYLHNVAATKETFRDGWVHTGDEVSITSDQEVFVFDRLKEMIKVKGFQVAPSELEDCLLSHPDVAEACVVGIPDDYCGEVPLAYVVLKAKVRDYSNCNPGAINQLTDSIMEHVNDRKTSYKHLSGGIRFVDEIPKNGSGKMLRRVLRQAATLGSFAQPESKKGKL</sequence>
<dbReference type="Gene3D" id="3.30.300.30">
    <property type="match status" value="1"/>
</dbReference>
<organism evidence="4 5">
    <name type="scientific">Galerina marginata (strain CBS 339.88)</name>
    <dbReference type="NCBI Taxonomy" id="685588"/>
    <lineage>
        <taxon>Eukaryota</taxon>
        <taxon>Fungi</taxon>
        <taxon>Dikarya</taxon>
        <taxon>Basidiomycota</taxon>
        <taxon>Agaricomycotina</taxon>
        <taxon>Agaricomycetes</taxon>
        <taxon>Agaricomycetidae</taxon>
        <taxon>Agaricales</taxon>
        <taxon>Agaricineae</taxon>
        <taxon>Strophariaceae</taxon>
        <taxon>Galerina</taxon>
    </lineage>
</organism>
<keyword evidence="1" id="KW-0472">Membrane</keyword>
<dbReference type="InterPro" id="IPR045851">
    <property type="entry name" value="AMP-bd_C_sf"/>
</dbReference>
<feature type="domain" description="AMP-dependent synthetase/ligase" evidence="2">
    <location>
        <begin position="35"/>
        <end position="419"/>
    </location>
</feature>
<gene>
    <name evidence="4" type="ORF">GALMADRAFT_57372</name>
</gene>
<dbReference type="InterPro" id="IPR000873">
    <property type="entry name" value="AMP-dep_synth/lig_dom"/>
</dbReference>
<keyword evidence="1" id="KW-1133">Transmembrane helix</keyword>
<dbReference type="InterPro" id="IPR020845">
    <property type="entry name" value="AMP-binding_CS"/>
</dbReference>
<dbReference type="Gene3D" id="3.40.50.12780">
    <property type="entry name" value="N-terminal domain of ligase-like"/>
    <property type="match status" value="1"/>
</dbReference>
<dbReference type="Pfam" id="PF00501">
    <property type="entry name" value="AMP-binding"/>
    <property type="match status" value="1"/>
</dbReference>
<dbReference type="GO" id="GO:0016405">
    <property type="term" value="F:CoA-ligase activity"/>
    <property type="evidence" value="ECO:0007669"/>
    <property type="project" value="TreeGrafter"/>
</dbReference>
<dbReference type="Pfam" id="PF13193">
    <property type="entry name" value="AMP-binding_C"/>
    <property type="match status" value="1"/>
</dbReference>
<feature type="domain" description="AMP-binding enzyme C-terminal" evidence="3">
    <location>
        <begin position="469"/>
        <end position="556"/>
    </location>
</feature>
<dbReference type="HOGENOM" id="CLU_000022_59_2_1"/>
<dbReference type="AlphaFoldDB" id="A0A067TJ11"/>
<dbReference type="InterPro" id="IPR042099">
    <property type="entry name" value="ANL_N_sf"/>
</dbReference>